<evidence type="ECO:0000256" key="2">
    <source>
        <dbReference type="ARBA" id="ARBA00023002"/>
    </source>
</evidence>
<dbReference type="SUPFAM" id="SSF53720">
    <property type="entry name" value="ALDH-like"/>
    <property type="match status" value="1"/>
</dbReference>
<dbReference type="CDD" id="cd07099">
    <property type="entry name" value="ALDH_DDALDH"/>
    <property type="match status" value="1"/>
</dbReference>
<feature type="domain" description="Aldehyde dehydrogenase" evidence="7">
    <location>
        <begin position="18"/>
        <end position="445"/>
    </location>
</feature>
<keyword evidence="2 3" id="KW-0560">Oxidoreductase</keyword>
<gene>
    <name evidence="8" type="primary">gabD2_7</name>
    <name evidence="8" type="ORF">NCTC13184_04931</name>
</gene>
<protein>
    <recommendedName>
        <fullName evidence="3">Aldehyde dehydrogenase</fullName>
    </recommendedName>
</protein>
<evidence type="ECO:0000259" key="7">
    <source>
        <dbReference type="Pfam" id="PF00171"/>
    </source>
</evidence>
<dbReference type="RefSeq" id="WP_062962237.1">
    <property type="nucleotide sequence ID" value="NZ_JAJFOE010000001.1"/>
</dbReference>
<dbReference type="PANTHER" id="PTHR11699">
    <property type="entry name" value="ALDEHYDE DEHYDROGENASE-RELATED"/>
    <property type="match status" value="1"/>
</dbReference>
<dbReference type="Pfam" id="PF00171">
    <property type="entry name" value="Aldedh"/>
    <property type="match status" value="1"/>
</dbReference>
<sequence length="488" mass="52761">MTRQHTETEVGAGLPDRPDRVSELVANMRAAQPSWEHAGVETRVRWLRRYAEWLLDNQERIVGALAADTGKPLVEARIEFTVPVDMIKYSARHAKRWLRPEHPAPPNLLNALKRATVTHRPYPVVAVITPWNFPLGLSLCDAIPALLAGAAVIVKPASATPHSVIAAIEGWAAIGAPPVFTVLHGPGATGAALVDAADYVQFTGSTEVGTEIARRCAERLIPCGLELGGKDPAIVLSDADLDLAARGIAWGALANAGQMCTSVERVYVEAAVYSEFVKKLTAHVDSLERGVDVAPLVTTEQFDVVSAQLKDAVASGAQITTGGGTDRSARWVQPTVLTGVDHTMTCVQEETFGPVIPVMPVADEDQAVTLANSSRFGLSASVWTRDKRRGRRIAARLDAGAVNINDSHANVFFFAAPMDGWKESGLGGRFGGATALLKYCRPQTITAARVAIPYQRYLLWFPYTRVSTALLGRIMRALAATGRRRWRW</sequence>
<dbReference type="PROSITE" id="PS00687">
    <property type="entry name" value="ALDEHYDE_DEHYDR_GLU"/>
    <property type="match status" value="1"/>
</dbReference>
<evidence type="ECO:0000313" key="9">
    <source>
        <dbReference type="Proteomes" id="UP000255082"/>
    </source>
</evidence>
<dbReference type="InterPro" id="IPR029510">
    <property type="entry name" value="Ald_DH_CS_GLU"/>
</dbReference>
<evidence type="ECO:0000256" key="3">
    <source>
        <dbReference type="PIRNR" id="PIRNR036492"/>
    </source>
</evidence>
<feature type="active site" evidence="4 5">
    <location>
        <position position="226"/>
    </location>
</feature>
<dbReference type="InterPro" id="IPR015590">
    <property type="entry name" value="Aldehyde_DH_dom"/>
</dbReference>
<organism evidence="8 9">
    <name type="scientific">Nocardia africana</name>
    <dbReference type="NCBI Taxonomy" id="134964"/>
    <lineage>
        <taxon>Bacteria</taxon>
        <taxon>Bacillati</taxon>
        <taxon>Actinomycetota</taxon>
        <taxon>Actinomycetes</taxon>
        <taxon>Mycobacteriales</taxon>
        <taxon>Nocardiaceae</taxon>
        <taxon>Nocardia</taxon>
    </lineage>
</organism>
<evidence type="ECO:0000256" key="4">
    <source>
        <dbReference type="PIRSR" id="PIRSR036492-1"/>
    </source>
</evidence>
<accession>A0A378WYJ6</accession>
<dbReference type="InterPro" id="IPR016163">
    <property type="entry name" value="Ald_DH_C"/>
</dbReference>
<evidence type="ECO:0000256" key="6">
    <source>
        <dbReference type="RuleBase" id="RU003345"/>
    </source>
</evidence>
<dbReference type="Gene3D" id="3.40.605.10">
    <property type="entry name" value="Aldehyde Dehydrogenase, Chain A, domain 1"/>
    <property type="match status" value="1"/>
</dbReference>
<comment type="similarity">
    <text evidence="1 3 6">Belongs to the aldehyde dehydrogenase family.</text>
</comment>
<name>A0A378WYJ6_9NOCA</name>
<reference evidence="8 9" key="1">
    <citation type="submission" date="2018-06" db="EMBL/GenBank/DDBJ databases">
        <authorList>
            <consortium name="Pathogen Informatics"/>
            <person name="Doyle S."/>
        </authorList>
    </citation>
    <scope>NUCLEOTIDE SEQUENCE [LARGE SCALE GENOMIC DNA]</scope>
    <source>
        <strain evidence="8 9">NCTC13184</strain>
    </source>
</reference>
<dbReference type="EMBL" id="UGRU01000001">
    <property type="protein sequence ID" value="SUA46406.1"/>
    <property type="molecule type" value="Genomic_DNA"/>
</dbReference>
<dbReference type="GO" id="GO:0006081">
    <property type="term" value="P:aldehyde metabolic process"/>
    <property type="evidence" value="ECO:0007669"/>
    <property type="project" value="InterPro"/>
</dbReference>
<evidence type="ECO:0000256" key="1">
    <source>
        <dbReference type="ARBA" id="ARBA00009986"/>
    </source>
</evidence>
<dbReference type="OrthoDB" id="6882680at2"/>
<dbReference type="PIRSF" id="PIRSF036492">
    <property type="entry name" value="ALDH"/>
    <property type="match status" value="1"/>
</dbReference>
<proteinExistence type="inferred from homology"/>
<dbReference type="FunFam" id="3.40.309.10:FF:000009">
    <property type="entry name" value="Aldehyde dehydrogenase A"/>
    <property type="match status" value="1"/>
</dbReference>
<dbReference type="InterPro" id="IPR016162">
    <property type="entry name" value="Ald_DH_N"/>
</dbReference>
<feature type="active site" evidence="4">
    <location>
        <position position="260"/>
    </location>
</feature>
<dbReference type="InterPro" id="IPR016161">
    <property type="entry name" value="Ald_DH/histidinol_DH"/>
</dbReference>
<dbReference type="GO" id="GO:0016620">
    <property type="term" value="F:oxidoreductase activity, acting on the aldehyde or oxo group of donors, NAD or NADP as acceptor"/>
    <property type="evidence" value="ECO:0007669"/>
    <property type="project" value="InterPro"/>
</dbReference>
<evidence type="ECO:0000256" key="5">
    <source>
        <dbReference type="PROSITE-ProRule" id="PRU10007"/>
    </source>
</evidence>
<dbReference type="Proteomes" id="UP000255082">
    <property type="component" value="Unassembled WGS sequence"/>
</dbReference>
<dbReference type="Gene3D" id="3.40.309.10">
    <property type="entry name" value="Aldehyde Dehydrogenase, Chain A, domain 2"/>
    <property type="match status" value="1"/>
</dbReference>
<evidence type="ECO:0000313" key="8">
    <source>
        <dbReference type="EMBL" id="SUA46406.1"/>
    </source>
</evidence>
<dbReference type="AlphaFoldDB" id="A0A378WYJ6"/>
<dbReference type="InterPro" id="IPR012394">
    <property type="entry name" value="Aldehyde_DH_NAD(P)"/>
</dbReference>